<dbReference type="Proteomes" id="UP001596997">
    <property type="component" value="Unassembled WGS sequence"/>
</dbReference>
<sequence length="379" mass="43584">MRVYTDIKEESLFGRYINNNDVEKLINKYKSSFKITHIGTSVKKRKIYSFNIGVGNKRILVWSQMHGNESTTTKALFDFFNYLMLSNENVDKLLRSYTFCFIPILNPDGAEYYTRFNANQVDLNRDAQKLSQPESKVLRKVYDSFKPHFCFNLHGQRTIFSAGYSNNSSVLSFLSPASDMQRSITSSRKIGMEVISVINKELEKELPNQIARYDDAFNINCVGDTFQSLGTPTILFEAGHYPGDYKREKTRYFIFKALKIAFDYIVSTSVKGDYYQAYFKLPENQKLFYDVIIRDVKGCNENSLDVAIQYKEELVDGEVNFIPLVEKVGDLTENFAHKELNANFKKMTVNGKEISADSLGIINEILLDGEDFVKKVIII</sequence>
<organism evidence="9 10">
    <name type="scientific">Pseudofulvibacter geojedonensis</name>
    <dbReference type="NCBI Taxonomy" id="1123758"/>
    <lineage>
        <taxon>Bacteria</taxon>
        <taxon>Pseudomonadati</taxon>
        <taxon>Bacteroidota</taxon>
        <taxon>Flavobacteriia</taxon>
        <taxon>Flavobacteriales</taxon>
        <taxon>Flavobacteriaceae</taxon>
        <taxon>Pseudofulvibacter</taxon>
    </lineage>
</organism>
<evidence type="ECO:0000313" key="10">
    <source>
        <dbReference type="Proteomes" id="UP001596997"/>
    </source>
</evidence>
<comment type="caution">
    <text evidence="9">The sequence shown here is derived from an EMBL/GenBank/DDBJ whole genome shotgun (WGS) entry which is preliminary data.</text>
</comment>
<dbReference type="Gene3D" id="3.40.630.10">
    <property type="entry name" value="Zn peptidases"/>
    <property type="match status" value="1"/>
</dbReference>
<dbReference type="EMBL" id="JBHTJM010000001">
    <property type="protein sequence ID" value="MFD0962493.1"/>
    <property type="molecule type" value="Genomic_DNA"/>
</dbReference>
<dbReference type="PROSITE" id="PS52035">
    <property type="entry name" value="PEPTIDASE_M14"/>
    <property type="match status" value="1"/>
</dbReference>
<evidence type="ECO:0000256" key="5">
    <source>
        <dbReference type="ARBA" id="ARBA00022833"/>
    </source>
</evidence>
<accession>A0ABW3HY55</accession>
<dbReference type="SUPFAM" id="SSF53187">
    <property type="entry name" value="Zn-dependent exopeptidases"/>
    <property type="match status" value="1"/>
</dbReference>
<dbReference type="SMART" id="SM00631">
    <property type="entry name" value="Zn_pept"/>
    <property type="match status" value="1"/>
</dbReference>
<evidence type="ECO:0000256" key="2">
    <source>
        <dbReference type="ARBA" id="ARBA00005988"/>
    </source>
</evidence>
<evidence type="ECO:0000256" key="6">
    <source>
        <dbReference type="ARBA" id="ARBA00023049"/>
    </source>
</evidence>
<evidence type="ECO:0000313" key="9">
    <source>
        <dbReference type="EMBL" id="MFD0962493.1"/>
    </source>
</evidence>
<keyword evidence="3" id="KW-0645">Protease</keyword>
<protein>
    <submittedName>
        <fullName evidence="9">M14 metallopeptidase family protein</fullName>
        <ecNumber evidence="9">3.4.17.-</ecNumber>
    </submittedName>
</protein>
<reference evidence="10" key="1">
    <citation type="journal article" date="2019" name="Int. J. Syst. Evol. Microbiol.">
        <title>The Global Catalogue of Microorganisms (GCM) 10K type strain sequencing project: providing services to taxonomists for standard genome sequencing and annotation.</title>
        <authorList>
            <consortium name="The Broad Institute Genomics Platform"/>
            <consortium name="The Broad Institute Genome Sequencing Center for Infectious Disease"/>
            <person name="Wu L."/>
            <person name="Ma J."/>
        </authorList>
    </citation>
    <scope>NUCLEOTIDE SEQUENCE [LARGE SCALE GENOMIC DNA]</scope>
    <source>
        <strain evidence="10">CCUG 62114</strain>
    </source>
</reference>
<dbReference type="Pfam" id="PF00246">
    <property type="entry name" value="Peptidase_M14"/>
    <property type="match status" value="1"/>
</dbReference>
<proteinExistence type="inferred from homology"/>
<comment type="caution">
    <text evidence="7">Lacks conserved residue(s) required for the propagation of feature annotation.</text>
</comment>
<dbReference type="EC" id="3.4.17.-" evidence="9"/>
<evidence type="ECO:0000256" key="4">
    <source>
        <dbReference type="ARBA" id="ARBA00022801"/>
    </source>
</evidence>
<dbReference type="GO" id="GO:0004180">
    <property type="term" value="F:carboxypeptidase activity"/>
    <property type="evidence" value="ECO:0007669"/>
    <property type="project" value="UniProtKB-KW"/>
</dbReference>
<evidence type="ECO:0000259" key="8">
    <source>
        <dbReference type="PROSITE" id="PS52035"/>
    </source>
</evidence>
<keyword evidence="9" id="KW-0121">Carboxypeptidase</keyword>
<comment type="cofactor">
    <cofactor evidence="1">
        <name>Zn(2+)</name>
        <dbReference type="ChEBI" id="CHEBI:29105"/>
    </cofactor>
</comment>
<dbReference type="PANTHER" id="PTHR11705">
    <property type="entry name" value="PROTEASE FAMILY M14 CARBOXYPEPTIDASE A,B"/>
    <property type="match status" value="1"/>
</dbReference>
<dbReference type="RefSeq" id="WP_377712204.1">
    <property type="nucleotide sequence ID" value="NZ_JBHTJM010000001.1"/>
</dbReference>
<evidence type="ECO:0000256" key="3">
    <source>
        <dbReference type="ARBA" id="ARBA00022670"/>
    </source>
</evidence>
<keyword evidence="4 9" id="KW-0378">Hydrolase</keyword>
<dbReference type="InterPro" id="IPR000834">
    <property type="entry name" value="Peptidase_M14"/>
</dbReference>
<keyword evidence="10" id="KW-1185">Reference proteome</keyword>
<evidence type="ECO:0000256" key="1">
    <source>
        <dbReference type="ARBA" id="ARBA00001947"/>
    </source>
</evidence>
<keyword evidence="5" id="KW-0862">Zinc</keyword>
<comment type="similarity">
    <text evidence="2 7">Belongs to the peptidase M14 family.</text>
</comment>
<feature type="domain" description="Peptidase M14" evidence="8">
    <location>
        <begin position="8"/>
        <end position="325"/>
    </location>
</feature>
<gene>
    <name evidence="9" type="ORF">ACFQ1O_00575</name>
</gene>
<name>A0ABW3HY55_9FLAO</name>
<dbReference type="CDD" id="cd06239">
    <property type="entry name" value="M14-like"/>
    <property type="match status" value="1"/>
</dbReference>
<keyword evidence="6" id="KW-0482">Metalloprotease</keyword>
<dbReference type="PANTHER" id="PTHR11705:SF143">
    <property type="entry name" value="SLL0236 PROTEIN"/>
    <property type="match status" value="1"/>
</dbReference>
<evidence type="ECO:0000256" key="7">
    <source>
        <dbReference type="PROSITE-ProRule" id="PRU01379"/>
    </source>
</evidence>